<evidence type="ECO:0000256" key="1">
    <source>
        <dbReference type="SAM" id="Coils"/>
    </source>
</evidence>
<name>A0AAD2HBF7_9AGAR</name>
<evidence type="ECO:0000313" key="3">
    <source>
        <dbReference type="EMBL" id="CAK5272841.1"/>
    </source>
</evidence>
<proteinExistence type="predicted"/>
<dbReference type="AlphaFoldDB" id="A0AAD2HBF7"/>
<accession>A0AAD2HBF7</accession>
<keyword evidence="4" id="KW-1185">Reference proteome</keyword>
<sequence>MAFCPQPSPPPPPVVLLLAHTDINPPTISAPLLHSDLNSGPPLAFSEKNIRKRLLKSHPKKAVTFVSSSSIDSSTEAIHPPLSQSPSCQSSLKQVLMPVVTQFSKPSGLGITVMSKPEPDGMDDFDENMTISLMIPSGGPSHVTDADFPLMTGWSNEYITAFQTAVETLCSHKFNPSLSLKEQDPGIKAQIVSERIRIYLNQDEQGSNKHKRAAAPGPDQERLDKARQNEEFHKQVASDTRQQRRAILAENTDLRNQLDNALNVMRDRQEEVARLHRLIEQGRTLILQMAHDGGNFQSQLARGQEQVDSLVNRVATAQNQVAEASAEALRLQETLRARDHQVNQLIAEVQEREDEVESLRLQIKQNGRAKTQVRQAK</sequence>
<comment type="caution">
    <text evidence="3">The sequence shown here is derived from an EMBL/GenBank/DDBJ whole genome shotgun (WGS) entry which is preliminary data.</text>
</comment>
<reference evidence="3" key="1">
    <citation type="submission" date="2023-11" db="EMBL/GenBank/DDBJ databases">
        <authorList>
            <person name="De Vega J J."/>
            <person name="De Vega J J."/>
        </authorList>
    </citation>
    <scope>NUCLEOTIDE SEQUENCE</scope>
</reference>
<keyword evidence="1" id="KW-0175">Coiled coil</keyword>
<organism evidence="3 4">
    <name type="scientific">Mycena citricolor</name>
    <dbReference type="NCBI Taxonomy" id="2018698"/>
    <lineage>
        <taxon>Eukaryota</taxon>
        <taxon>Fungi</taxon>
        <taxon>Dikarya</taxon>
        <taxon>Basidiomycota</taxon>
        <taxon>Agaricomycotina</taxon>
        <taxon>Agaricomycetes</taxon>
        <taxon>Agaricomycetidae</taxon>
        <taxon>Agaricales</taxon>
        <taxon>Marasmiineae</taxon>
        <taxon>Mycenaceae</taxon>
        <taxon>Mycena</taxon>
    </lineage>
</organism>
<dbReference type="EMBL" id="CAVNYO010000187">
    <property type="protein sequence ID" value="CAK5272841.1"/>
    <property type="molecule type" value="Genomic_DNA"/>
</dbReference>
<dbReference type="Proteomes" id="UP001295794">
    <property type="component" value="Unassembled WGS sequence"/>
</dbReference>
<feature type="coiled-coil region" evidence="1">
    <location>
        <begin position="300"/>
        <end position="362"/>
    </location>
</feature>
<gene>
    <name evidence="3" type="ORF">MYCIT1_LOCUS18773</name>
</gene>
<protein>
    <submittedName>
        <fullName evidence="3">Uncharacterized protein</fullName>
    </submittedName>
</protein>
<evidence type="ECO:0000256" key="2">
    <source>
        <dbReference type="SAM" id="MobiDB-lite"/>
    </source>
</evidence>
<feature type="region of interest" description="Disordered" evidence="2">
    <location>
        <begin position="202"/>
        <end position="223"/>
    </location>
</feature>
<evidence type="ECO:0000313" key="4">
    <source>
        <dbReference type="Proteomes" id="UP001295794"/>
    </source>
</evidence>